<keyword evidence="2" id="KW-1185">Reference proteome</keyword>
<evidence type="ECO:0000313" key="1">
    <source>
        <dbReference type="EMBL" id="KAJ6246442.1"/>
    </source>
</evidence>
<comment type="caution">
    <text evidence="1">The sequence shown here is derived from an EMBL/GenBank/DDBJ whole genome shotgun (WGS) entry which is preliminary data.</text>
</comment>
<protein>
    <submittedName>
        <fullName evidence="1">Uncharacterized protein</fullName>
    </submittedName>
</protein>
<sequence length="100" mass="12154">MLYSDNINTHKKFKSAYSLERYEKKKKNKNKNEDFFPKDQEIALTTSTNEKLDRSIYQTMGNRYKLYNKNYEEYDPIDDDDIDCEIENEFINPTSRKKNF</sequence>
<proteinExistence type="predicted"/>
<gene>
    <name evidence="1" type="ORF">M0813_19108</name>
</gene>
<name>A0ABQ8YP99_9EUKA</name>
<reference evidence="1" key="1">
    <citation type="submission" date="2022-08" db="EMBL/GenBank/DDBJ databases">
        <title>Novel sulfate-reducing endosymbionts in the free-living metamonad Anaeramoeba.</title>
        <authorList>
            <person name="Jerlstrom-Hultqvist J."/>
            <person name="Cepicka I."/>
            <person name="Gallot-Lavallee L."/>
            <person name="Salas-Leiva D."/>
            <person name="Curtis B.A."/>
            <person name="Zahonova K."/>
            <person name="Pipaliya S."/>
            <person name="Dacks J."/>
            <person name="Roger A.J."/>
        </authorList>
    </citation>
    <scope>NUCLEOTIDE SEQUENCE</scope>
    <source>
        <strain evidence="1">Schooner1</strain>
    </source>
</reference>
<dbReference type="EMBL" id="JAOAOG010000133">
    <property type="protein sequence ID" value="KAJ6246442.1"/>
    <property type="molecule type" value="Genomic_DNA"/>
</dbReference>
<accession>A0ABQ8YP99</accession>
<organism evidence="1 2">
    <name type="scientific">Anaeramoeba flamelloides</name>
    <dbReference type="NCBI Taxonomy" id="1746091"/>
    <lineage>
        <taxon>Eukaryota</taxon>
        <taxon>Metamonada</taxon>
        <taxon>Anaeramoebidae</taxon>
        <taxon>Anaeramoeba</taxon>
    </lineage>
</organism>
<evidence type="ECO:0000313" key="2">
    <source>
        <dbReference type="Proteomes" id="UP001150062"/>
    </source>
</evidence>
<dbReference type="Proteomes" id="UP001150062">
    <property type="component" value="Unassembled WGS sequence"/>
</dbReference>